<feature type="transmembrane region" description="Helical" evidence="6">
    <location>
        <begin position="358"/>
        <end position="378"/>
    </location>
</feature>
<feature type="transmembrane region" description="Helical" evidence="6">
    <location>
        <begin position="129"/>
        <end position="152"/>
    </location>
</feature>
<proteinExistence type="predicted"/>
<dbReference type="InterPro" id="IPR011701">
    <property type="entry name" value="MFS"/>
</dbReference>
<dbReference type="Proteomes" id="UP000095085">
    <property type="component" value="Unassembled WGS sequence"/>
</dbReference>
<feature type="transmembrane region" description="Helical" evidence="6">
    <location>
        <begin position="302"/>
        <end position="321"/>
    </location>
</feature>
<name>A0A1E4RPE9_9ASCO</name>
<dbReference type="STRING" id="984485.A0A1E4RPE9"/>
<feature type="transmembrane region" description="Helical" evidence="6">
    <location>
        <begin position="390"/>
        <end position="410"/>
    </location>
</feature>
<dbReference type="InterPro" id="IPR036259">
    <property type="entry name" value="MFS_trans_sf"/>
</dbReference>
<keyword evidence="3 6" id="KW-0812">Transmembrane</keyword>
<dbReference type="GeneID" id="30997515"/>
<dbReference type="AlphaFoldDB" id="A0A1E4RPE9"/>
<keyword evidence="4 6" id="KW-1133">Transmembrane helix</keyword>
<dbReference type="Gene3D" id="1.20.1250.20">
    <property type="entry name" value="MFS general substrate transporter like domains"/>
    <property type="match status" value="2"/>
</dbReference>
<dbReference type="OrthoDB" id="4454541at2759"/>
<evidence type="ECO:0000313" key="8">
    <source>
        <dbReference type="Proteomes" id="UP000095085"/>
    </source>
</evidence>
<feature type="transmembrane region" description="Helical" evidence="6">
    <location>
        <begin position="267"/>
        <end position="290"/>
    </location>
</feature>
<keyword evidence="2" id="KW-0813">Transport</keyword>
<organism evidence="7 8">
    <name type="scientific">Hyphopichia burtonii NRRL Y-1933</name>
    <dbReference type="NCBI Taxonomy" id="984485"/>
    <lineage>
        <taxon>Eukaryota</taxon>
        <taxon>Fungi</taxon>
        <taxon>Dikarya</taxon>
        <taxon>Ascomycota</taxon>
        <taxon>Saccharomycotina</taxon>
        <taxon>Pichiomycetes</taxon>
        <taxon>Debaryomycetaceae</taxon>
        <taxon>Hyphopichia</taxon>
    </lineage>
</organism>
<evidence type="ECO:0000256" key="1">
    <source>
        <dbReference type="ARBA" id="ARBA00004141"/>
    </source>
</evidence>
<gene>
    <name evidence="7" type="ORF">HYPBUDRAFT_194510</name>
</gene>
<dbReference type="GO" id="GO:0016020">
    <property type="term" value="C:membrane"/>
    <property type="evidence" value="ECO:0007669"/>
    <property type="project" value="UniProtKB-SubCell"/>
</dbReference>
<feature type="transmembrane region" description="Helical" evidence="6">
    <location>
        <begin position="199"/>
        <end position="221"/>
    </location>
</feature>
<dbReference type="SUPFAM" id="SSF103473">
    <property type="entry name" value="MFS general substrate transporter"/>
    <property type="match status" value="1"/>
</dbReference>
<dbReference type="Pfam" id="PF07690">
    <property type="entry name" value="MFS_1"/>
    <property type="match status" value="1"/>
</dbReference>
<evidence type="ECO:0000313" key="7">
    <source>
        <dbReference type="EMBL" id="ODV69118.1"/>
    </source>
</evidence>
<comment type="subcellular location">
    <subcellularLocation>
        <location evidence="1">Membrane</location>
        <topology evidence="1">Multi-pass membrane protein</topology>
    </subcellularLocation>
</comment>
<feature type="transmembrane region" description="Helical" evidence="6">
    <location>
        <begin position="105"/>
        <end position="123"/>
    </location>
</feature>
<dbReference type="GO" id="GO:0022857">
    <property type="term" value="F:transmembrane transporter activity"/>
    <property type="evidence" value="ECO:0007669"/>
    <property type="project" value="InterPro"/>
</dbReference>
<evidence type="ECO:0000256" key="4">
    <source>
        <dbReference type="ARBA" id="ARBA00022989"/>
    </source>
</evidence>
<dbReference type="PANTHER" id="PTHR43791:SF10">
    <property type="entry name" value="MAJOR FACILITATOR SUPERFAMILY (MFS) PROFILE DOMAIN-CONTAINING PROTEIN"/>
    <property type="match status" value="1"/>
</dbReference>
<dbReference type="PANTHER" id="PTHR43791">
    <property type="entry name" value="PERMEASE-RELATED"/>
    <property type="match status" value="1"/>
</dbReference>
<keyword evidence="8" id="KW-1185">Reference proteome</keyword>
<reference evidence="8" key="1">
    <citation type="submission" date="2016-05" db="EMBL/GenBank/DDBJ databases">
        <title>Comparative genomics of biotechnologically important yeasts.</title>
        <authorList>
            <consortium name="DOE Joint Genome Institute"/>
            <person name="Riley R."/>
            <person name="Haridas S."/>
            <person name="Wolfe K.H."/>
            <person name="Lopes M.R."/>
            <person name="Hittinger C.T."/>
            <person name="Goker M."/>
            <person name="Salamov A."/>
            <person name="Wisecaver J."/>
            <person name="Long T.M."/>
            <person name="Aerts A.L."/>
            <person name="Barry K."/>
            <person name="Choi C."/>
            <person name="Clum A."/>
            <person name="Coughlan A.Y."/>
            <person name="Deshpande S."/>
            <person name="Douglass A.P."/>
            <person name="Hanson S.J."/>
            <person name="Klenk H.-P."/>
            <person name="Labutti K."/>
            <person name="Lapidus A."/>
            <person name="Lindquist E."/>
            <person name="Lipzen A."/>
            <person name="Meier-Kolthoff J.P."/>
            <person name="Ohm R.A."/>
            <person name="Otillar R.P."/>
            <person name="Pangilinan J."/>
            <person name="Peng Y."/>
            <person name="Rokas A."/>
            <person name="Rosa C.A."/>
            <person name="Scheuner C."/>
            <person name="Sibirny A.A."/>
            <person name="Slot J.C."/>
            <person name="Stielow J.B."/>
            <person name="Sun H."/>
            <person name="Kurtzman C.P."/>
            <person name="Blackwell M."/>
            <person name="Grigoriev I.V."/>
            <person name="Jeffries T.W."/>
        </authorList>
    </citation>
    <scope>NUCLEOTIDE SEQUENCE [LARGE SCALE GENOMIC DNA]</scope>
    <source>
        <strain evidence="8">NRRL Y-1933</strain>
    </source>
</reference>
<sequence length="474" mass="53563">MAASLDKSTLSQDRVDLVDDDEIQSQVDLKQMTRKIDFRLLPLLFFCYTLQFMDKLALSAGSVFGIKSILEGNQYSNISSIFYVGYIISQPVVVRLIQIFPPSKLLTCSVFFWGIILMSSSGITKSPYASFMVSRLCLGFVEGFTGPIMMYYSGAFYSKAQQPLRVAIWFSGNDFGGILSGFIAYGLGHIRNGYFSAPWCYIFLVYGAMTTAWSILIFFFLPDTPENSKFLTSEEKEYFRLYRNQSKIERKWDWNVLVESLLDIKTWLFACLVCFNILPNGGILSFGFIIIESFGFSSIQTALLNVPTSVVTWVAIVLTGFLSSHLKNARCNVIASSVILPIIGAALIYSIREKGVRLFGYFLLCVQPCTFPNVLALVSSNTKTTQKNTVMAAIIFVVYCCMNIAAPQLFKEDEAPKYHTAFRTWFSCFALTVVFSQITRFYLYRQNKPKVHTASEDTADDTPDHQDPTFLYSY</sequence>
<evidence type="ECO:0000256" key="5">
    <source>
        <dbReference type="ARBA" id="ARBA00023136"/>
    </source>
</evidence>
<evidence type="ECO:0000256" key="6">
    <source>
        <dbReference type="SAM" id="Phobius"/>
    </source>
</evidence>
<protein>
    <submittedName>
        <fullName evidence="7">Putative permease</fullName>
    </submittedName>
</protein>
<keyword evidence="5 6" id="KW-0472">Membrane</keyword>
<evidence type="ECO:0000256" key="2">
    <source>
        <dbReference type="ARBA" id="ARBA00022448"/>
    </source>
</evidence>
<dbReference type="EMBL" id="KV454539">
    <property type="protein sequence ID" value="ODV69118.1"/>
    <property type="molecule type" value="Genomic_DNA"/>
</dbReference>
<feature type="transmembrane region" description="Helical" evidence="6">
    <location>
        <begin position="422"/>
        <end position="443"/>
    </location>
</feature>
<dbReference type="RefSeq" id="XP_020078185.1">
    <property type="nucleotide sequence ID" value="XM_020222966.1"/>
</dbReference>
<feature type="transmembrane region" description="Helical" evidence="6">
    <location>
        <begin position="333"/>
        <end position="352"/>
    </location>
</feature>
<feature type="transmembrane region" description="Helical" evidence="6">
    <location>
        <begin position="164"/>
        <end position="187"/>
    </location>
</feature>
<accession>A0A1E4RPE9</accession>
<evidence type="ECO:0000256" key="3">
    <source>
        <dbReference type="ARBA" id="ARBA00022692"/>
    </source>
</evidence>